<proteinExistence type="predicted"/>
<accession>A0A218MNI3</accession>
<dbReference type="InterPro" id="IPR050266">
    <property type="entry name" value="AB_hydrolase_sf"/>
</dbReference>
<dbReference type="PANTHER" id="PTHR43798">
    <property type="entry name" value="MONOACYLGLYCEROL LIPASE"/>
    <property type="match status" value="1"/>
</dbReference>
<dbReference type="InterPro" id="IPR000073">
    <property type="entry name" value="AB_hydrolase_1"/>
</dbReference>
<sequence>MATTFHIAGVNGSIEGNGEQTLVMIHGWPDTQALWQNQVAFFKNDYRCVTFTLPLFDEPQARPKVFSLEDIIDTIRQVIDYVSPDKPVILMVHDWGAIYGYQYVVRYPKKVSRLIGIDVGDAYSEEFNASLTVKDKLVIAGYQLPLVIGFRLNGSIGNKIARTVGKVLGAPAASQTIHANMGYPYYVAWTKAKGGFKNLQSINFTCPYLFVYGTQKPTMFHSEAWLVKIRQQPNNQVSGFKTSHWVTVDKPTLFNHTVLTWLQRLD</sequence>
<evidence type="ECO:0000259" key="1">
    <source>
        <dbReference type="Pfam" id="PF00561"/>
    </source>
</evidence>
<dbReference type="SUPFAM" id="SSF53474">
    <property type="entry name" value="alpha/beta-Hydrolases"/>
    <property type="match status" value="1"/>
</dbReference>
<evidence type="ECO:0000313" key="2">
    <source>
        <dbReference type="EMBL" id="ASF00811.1"/>
    </source>
</evidence>
<dbReference type="Pfam" id="PF00561">
    <property type="entry name" value="Abhydrolase_1"/>
    <property type="match status" value="1"/>
</dbReference>
<protein>
    <recommendedName>
        <fullName evidence="1">AB hydrolase-1 domain-containing protein</fullName>
    </recommendedName>
</protein>
<name>A0A218MNI3_9VIRU</name>
<dbReference type="EMBL" id="KY052857">
    <property type="protein sequence ID" value="ASF00811.1"/>
    <property type="molecule type" value="Genomic_DNA"/>
</dbReference>
<dbReference type="ESTHER" id="9gamm-c8pwe8">
    <property type="family name" value="6_AlphaBeta_hydrolase"/>
</dbReference>
<organism evidence="2">
    <name type="scientific">uncultured virus</name>
    <dbReference type="NCBI Taxonomy" id="340016"/>
    <lineage>
        <taxon>Viruses</taxon>
        <taxon>environmental samples</taxon>
    </lineage>
</organism>
<dbReference type="InterPro" id="IPR029058">
    <property type="entry name" value="AB_hydrolase_fold"/>
</dbReference>
<reference evidence="2" key="2">
    <citation type="journal article" date="2017" name="Nat. Commun.">
        <title>Single-virus genomics reveals hidden cosmopolitan and abundant viruses.</title>
        <authorList>
            <person name="Martinez-Hernandez F."/>
            <person name="Fornas O."/>
            <person name="Lluesma Gomez M."/>
            <person name="Bolduc B."/>
            <person name="de la Cruz Pena M.J."/>
            <person name="Martinez J.M."/>
            <person name="Anton J."/>
            <person name="Gasol J.M."/>
            <person name="Rosselli R."/>
            <person name="Rodriguez-Valera F."/>
            <person name="Sullivan M.B."/>
            <person name="Acinas S.G."/>
            <person name="Martinez-Garcia M."/>
        </authorList>
    </citation>
    <scope>NUCLEOTIDE SEQUENCE</scope>
</reference>
<reference evidence="2" key="1">
    <citation type="submission" date="2016-10" db="EMBL/GenBank/DDBJ databases">
        <authorList>
            <person name="Varghese N."/>
        </authorList>
    </citation>
    <scope>NUCLEOTIDE SEQUENCE</scope>
</reference>
<dbReference type="Gene3D" id="3.40.50.1820">
    <property type="entry name" value="alpha/beta hydrolase"/>
    <property type="match status" value="1"/>
</dbReference>
<feature type="domain" description="AB hydrolase-1" evidence="1">
    <location>
        <begin position="21"/>
        <end position="119"/>
    </location>
</feature>